<dbReference type="EMBL" id="CP014674">
    <property type="protein sequence ID" value="AOX17469.1"/>
    <property type="molecule type" value="Genomic_DNA"/>
</dbReference>
<dbReference type="Proteomes" id="UP000179145">
    <property type="component" value="Chromosome"/>
</dbReference>
<dbReference type="STRING" id="153496.A0U89_10320"/>
<sequence length="129" mass="13577">MFRRIAPALGLALGLGVAANAAHALPPASPPQIGVGTKDLSGISGANLAGLLNYCIEQYYVSYDEANPLLDQLIKKYDAVDMQGGSFDYANGTAGRMKRNGTDYDIAALSVNDRKATCQIAVKTAQPML</sequence>
<dbReference type="OrthoDB" id="7270566at2"/>
<organism evidence="1 2">
    <name type="scientific">Kozakia baliensis</name>
    <dbReference type="NCBI Taxonomy" id="153496"/>
    <lineage>
        <taxon>Bacteria</taxon>
        <taxon>Pseudomonadati</taxon>
        <taxon>Pseudomonadota</taxon>
        <taxon>Alphaproteobacteria</taxon>
        <taxon>Acetobacterales</taxon>
        <taxon>Acetobacteraceae</taxon>
        <taxon>Kozakia</taxon>
    </lineage>
</organism>
<proteinExistence type="predicted"/>
<protein>
    <submittedName>
        <fullName evidence="1">Uncharacterized protein</fullName>
    </submittedName>
</protein>
<evidence type="ECO:0000313" key="1">
    <source>
        <dbReference type="EMBL" id="AOX17469.1"/>
    </source>
</evidence>
<dbReference type="AlphaFoldDB" id="A0A1D8UUZ7"/>
<keyword evidence="2" id="KW-1185">Reference proteome</keyword>
<dbReference type="KEGG" id="kba:A0U89_10320"/>
<gene>
    <name evidence="1" type="ORF">A0U89_10320</name>
</gene>
<name>A0A1D8UUZ7_9PROT</name>
<dbReference type="RefSeq" id="WP_070403058.1">
    <property type="nucleotide sequence ID" value="NZ_BJVW01000001.1"/>
</dbReference>
<evidence type="ECO:0000313" key="2">
    <source>
        <dbReference type="Proteomes" id="UP000179145"/>
    </source>
</evidence>
<reference evidence="1 2" key="1">
    <citation type="journal article" date="2016" name="Microb. Cell Fact.">
        <title>Dissection of exopolysaccharide biosynthesis in Kozakia baliensis.</title>
        <authorList>
            <person name="Brandt J.U."/>
            <person name="Jakob F."/>
            <person name="Behr J."/>
            <person name="Geissler A.J."/>
            <person name="Vogel R.F."/>
        </authorList>
    </citation>
    <scope>NUCLEOTIDE SEQUENCE [LARGE SCALE GENOMIC DNA]</scope>
    <source>
        <strain evidence="1 2">DSM 14400</strain>
    </source>
</reference>
<accession>A0A1D8UUZ7</accession>